<dbReference type="AlphaFoldDB" id="A0AAQ3RCJ1"/>
<keyword evidence="3" id="KW-1185">Reference proteome</keyword>
<sequence>MKYSLIALVAAATAVTAAPASTTVTVSQQTWFGWPDNCEDGYTQGCGNNDVAYNCNGRNYKAGGDGSHSNPLTYATKKGGSLHTPCEITYFPYLRKYLIMSDICTGCDDKQIDIWIGDGDGGQAELNCENDSPSGNGHKLTRQPSSSLATNTNALWNGGCHVSSNVYSNA</sequence>
<organism evidence="2 3">
    <name type="scientific">Acrodontium crateriforme</name>
    <dbReference type="NCBI Taxonomy" id="150365"/>
    <lineage>
        <taxon>Eukaryota</taxon>
        <taxon>Fungi</taxon>
        <taxon>Dikarya</taxon>
        <taxon>Ascomycota</taxon>
        <taxon>Pezizomycotina</taxon>
        <taxon>Dothideomycetes</taxon>
        <taxon>Dothideomycetidae</taxon>
        <taxon>Mycosphaerellales</taxon>
        <taxon>Teratosphaeriaceae</taxon>
        <taxon>Acrodontium</taxon>
    </lineage>
</organism>
<accession>A0AAQ3RCJ1</accession>
<name>A0AAQ3RCJ1_9PEZI</name>
<evidence type="ECO:0000256" key="1">
    <source>
        <dbReference type="SAM" id="SignalP"/>
    </source>
</evidence>
<dbReference type="Proteomes" id="UP001303373">
    <property type="component" value="Chromosome 6"/>
</dbReference>
<proteinExistence type="predicted"/>
<feature type="chain" id="PRO_5042826146" evidence="1">
    <location>
        <begin position="18"/>
        <end position="170"/>
    </location>
</feature>
<feature type="signal peptide" evidence="1">
    <location>
        <begin position="1"/>
        <end position="17"/>
    </location>
</feature>
<dbReference type="EMBL" id="CP138585">
    <property type="protein sequence ID" value="WPH01378.1"/>
    <property type="molecule type" value="Genomic_DNA"/>
</dbReference>
<evidence type="ECO:0000313" key="2">
    <source>
        <dbReference type="EMBL" id="WPH01378.1"/>
    </source>
</evidence>
<evidence type="ECO:0000313" key="3">
    <source>
        <dbReference type="Proteomes" id="UP001303373"/>
    </source>
</evidence>
<keyword evidence="1" id="KW-0732">Signal</keyword>
<protein>
    <submittedName>
        <fullName evidence="2">Uncharacterized protein</fullName>
    </submittedName>
</protein>
<reference evidence="2 3" key="1">
    <citation type="submission" date="2023-11" db="EMBL/GenBank/DDBJ databases">
        <title>An acidophilic fungus is an integral part of prey digestion in a carnivorous sundew plant.</title>
        <authorList>
            <person name="Tsai I.J."/>
        </authorList>
    </citation>
    <scope>NUCLEOTIDE SEQUENCE [LARGE SCALE GENOMIC DNA]</scope>
    <source>
        <strain evidence="2">169a</strain>
    </source>
</reference>
<gene>
    <name evidence="2" type="ORF">R9X50_00422300</name>
</gene>